<organism evidence="1 2">
    <name type="scientific">Heracleum sosnowskyi</name>
    <dbReference type="NCBI Taxonomy" id="360622"/>
    <lineage>
        <taxon>Eukaryota</taxon>
        <taxon>Viridiplantae</taxon>
        <taxon>Streptophyta</taxon>
        <taxon>Embryophyta</taxon>
        <taxon>Tracheophyta</taxon>
        <taxon>Spermatophyta</taxon>
        <taxon>Magnoliopsida</taxon>
        <taxon>eudicotyledons</taxon>
        <taxon>Gunneridae</taxon>
        <taxon>Pentapetalae</taxon>
        <taxon>asterids</taxon>
        <taxon>campanulids</taxon>
        <taxon>Apiales</taxon>
        <taxon>Apiaceae</taxon>
        <taxon>Apioideae</taxon>
        <taxon>apioid superclade</taxon>
        <taxon>Tordylieae</taxon>
        <taxon>Tordyliinae</taxon>
        <taxon>Heracleum</taxon>
    </lineage>
</organism>
<comment type="caution">
    <text evidence="1">The sequence shown here is derived from an EMBL/GenBank/DDBJ whole genome shotgun (WGS) entry which is preliminary data.</text>
</comment>
<accession>A0AAD8M0U3</accession>
<evidence type="ECO:0000313" key="2">
    <source>
        <dbReference type="Proteomes" id="UP001237642"/>
    </source>
</evidence>
<name>A0AAD8M0U3_9APIA</name>
<dbReference type="AlphaFoldDB" id="A0AAD8M0U3"/>
<dbReference type="EMBL" id="JAUIZM010000011">
    <property type="protein sequence ID" value="KAK1355397.1"/>
    <property type="molecule type" value="Genomic_DNA"/>
</dbReference>
<dbReference type="PANTHER" id="PTHR33103">
    <property type="entry name" value="OS01G0153900 PROTEIN"/>
    <property type="match status" value="1"/>
</dbReference>
<evidence type="ECO:0000313" key="1">
    <source>
        <dbReference type="EMBL" id="KAK1355397.1"/>
    </source>
</evidence>
<dbReference type="Proteomes" id="UP001237642">
    <property type="component" value="Unassembled WGS sequence"/>
</dbReference>
<sequence length="251" mass="27519">MGEARSGKISLKLLVDRNENKVIFGEAGKDFVDFLFHFLSLPVGTVVKLLSKNKMVGSLGKIYGSIQALNTSYLEPNVDKDHVLNPKVYSSLRGAPLLLGNKSDADELNGTKIFYRCNRGCAYMSNNMLVTCANCGNHSMSVPMTYMNKSPENEEAAEIGKGGGFVKELVNYMVMDDLVVKPMSTISSISLLSKVKDMSAVETLEIYIGKNEAVDLLKASFVTDQVLTSLFLGKQSPYKPSAHRKRSKKGD</sequence>
<dbReference type="InterPro" id="IPR007750">
    <property type="entry name" value="DUF674"/>
</dbReference>
<reference evidence="1" key="1">
    <citation type="submission" date="2023-02" db="EMBL/GenBank/DDBJ databases">
        <title>Genome of toxic invasive species Heracleum sosnowskyi carries increased number of genes despite the absence of recent whole-genome duplications.</title>
        <authorList>
            <person name="Schelkunov M."/>
            <person name="Shtratnikova V."/>
            <person name="Makarenko M."/>
            <person name="Klepikova A."/>
            <person name="Omelchenko D."/>
            <person name="Novikova G."/>
            <person name="Obukhova E."/>
            <person name="Bogdanov V."/>
            <person name="Penin A."/>
            <person name="Logacheva M."/>
        </authorList>
    </citation>
    <scope>NUCLEOTIDE SEQUENCE</scope>
    <source>
        <strain evidence="1">Hsosn_3</strain>
        <tissue evidence="1">Leaf</tissue>
    </source>
</reference>
<keyword evidence="2" id="KW-1185">Reference proteome</keyword>
<gene>
    <name evidence="1" type="ORF">POM88_048653</name>
</gene>
<dbReference type="Pfam" id="PF05056">
    <property type="entry name" value="DUF674"/>
    <property type="match status" value="1"/>
</dbReference>
<reference evidence="1" key="2">
    <citation type="submission" date="2023-05" db="EMBL/GenBank/DDBJ databases">
        <authorList>
            <person name="Schelkunov M.I."/>
        </authorList>
    </citation>
    <scope>NUCLEOTIDE SEQUENCE</scope>
    <source>
        <strain evidence="1">Hsosn_3</strain>
        <tissue evidence="1">Leaf</tissue>
    </source>
</reference>
<protein>
    <submittedName>
        <fullName evidence="1">Tyramine N-feruloyltransferase</fullName>
    </submittedName>
</protein>
<dbReference type="PANTHER" id="PTHR33103:SF19">
    <property type="entry name" value="OS09G0544700 PROTEIN"/>
    <property type="match status" value="1"/>
</dbReference>
<proteinExistence type="predicted"/>